<evidence type="ECO:0000256" key="16">
    <source>
        <dbReference type="ARBA" id="ARBA00023136"/>
    </source>
</evidence>
<proteinExistence type="evidence at transcript level"/>
<evidence type="ECO:0000256" key="17">
    <source>
        <dbReference type="ARBA" id="ARBA00023170"/>
    </source>
</evidence>
<dbReference type="AlphaFoldDB" id="K9UTR2"/>
<dbReference type="PANTHER" id="PTHR23255">
    <property type="entry name" value="TRANSFORMING GROWTH FACTOR-BETA RECEPTOR TYPE I AND II"/>
    <property type="match status" value="1"/>
</dbReference>
<evidence type="ECO:0000259" key="23">
    <source>
        <dbReference type="PROSITE" id="PS50011"/>
    </source>
</evidence>
<dbReference type="InterPro" id="IPR000333">
    <property type="entry name" value="TGFB_receptor"/>
</dbReference>
<evidence type="ECO:0000256" key="4">
    <source>
        <dbReference type="ARBA" id="ARBA00009605"/>
    </source>
</evidence>
<keyword evidence="8 21" id="KW-0812">Transmembrane</keyword>
<evidence type="ECO:0000256" key="5">
    <source>
        <dbReference type="ARBA" id="ARBA00012401"/>
    </source>
</evidence>
<dbReference type="GO" id="GO:0005886">
    <property type="term" value="C:plasma membrane"/>
    <property type="evidence" value="ECO:0007669"/>
    <property type="project" value="TreeGrafter"/>
</dbReference>
<feature type="transmembrane region" description="Helical" evidence="21">
    <location>
        <begin position="163"/>
        <end position="188"/>
    </location>
</feature>
<keyword evidence="20" id="KW-1015">Disulfide bond</keyword>
<evidence type="ECO:0000256" key="8">
    <source>
        <dbReference type="ARBA" id="ARBA00022692"/>
    </source>
</evidence>
<keyword evidence="16 21" id="KW-0472">Membrane</keyword>
<evidence type="ECO:0000256" key="15">
    <source>
        <dbReference type="ARBA" id="ARBA00022989"/>
    </source>
</evidence>
<dbReference type="GO" id="GO:0004675">
    <property type="term" value="F:transmembrane receptor protein serine/threonine kinase activity"/>
    <property type="evidence" value="ECO:0007669"/>
    <property type="project" value="UniProtKB-EC"/>
</dbReference>
<dbReference type="GO" id="GO:0006950">
    <property type="term" value="P:response to stress"/>
    <property type="evidence" value="ECO:0007669"/>
    <property type="project" value="UniProtKB-ARBA"/>
</dbReference>
<dbReference type="PANTHER" id="PTHR23255:SF71">
    <property type="entry name" value="RECEPTOR PROTEIN SERINE_THREONINE KINASE"/>
    <property type="match status" value="1"/>
</dbReference>
<keyword evidence="13 19" id="KW-0067">ATP-binding</keyword>
<keyword evidence="17" id="KW-0675">Receptor</keyword>
<comment type="subcellular location">
    <subcellularLocation>
        <location evidence="3">Membrane</location>
        <topology evidence="3">Single-pass type I membrane protein</topology>
    </subcellularLocation>
</comment>
<dbReference type="GO" id="GO:0046872">
    <property type="term" value="F:metal ion binding"/>
    <property type="evidence" value="ECO:0007669"/>
    <property type="project" value="InterPro"/>
</dbReference>
<comment type="cofactor">
    <cofactor evidence="1">
        <name>Mn(2+)</name>
        <dbReference type="ChEBI" id="CHEBI:29035"/>
    </cofactor>
</comment>
<evidence type="ECO:0000256" key="19">
    <source>
        <dbReference type="PIRSR" id="PIRSR037393-2"/>
    </source>
</evidence>
<feature type="active site" description="Proton acceptor" evidence="18">
    <location>
        <position position="382"/>
    </location>
</feature>
<evidence type="ECO:0000256" key="20">
    <source>
        <dbReference type="PIRSR" id="PIRSR037393-3"/>
    </source>
</evidence>
<evidence type="ECO:0000256" key="6">
    <source>
        <dbReference type="ARBA" id="ARBA00022527"/>
    </source>
</evidence>
<dbReference type="InterPro" id="IPR000719">
    <property type="entry name" value="Prot_kinase_dom"/>
</dbReference>
<feature type="chain" id="PRO_5003937261" description="receptor protein serine/threonine kinase" evidence="22">
    <location>
        <begin position="22"/>
        <end position="554"/>
    </location>
</feature>
<comment type="similarity">
    <text evidence="4">Belongs to the protein kinase superfamily. TKL Ser/Thr protein kinase family. TGFB receptor subfamily.</text>
</comment>
<feature type="disulfide bond" evidence="20">
    <location>
        <begin position="123"/>
        <end position="137"/>
    </location>
</feature>
<accession>K9UTR2</accession>
<dbReference type="EMBL" id="JX855255">
    <property type="protein sequence ID" value="AFY98832.1"/>
    <property type="molecule type" value="mRNA"/>
</dbReference>
<keyword evidence="6" id="KW-0723">Serine/threonine-protein kinase</keyword>
<evidence type="ECO:0000256" key="3">
    <source>
        <dbReference type="ARBA" id="ARBA00004479"/>
    </source>
</evidence>
<dbReference type="GO" id="GO:0005524">
    <property type="term" value="F:ATP binding"/>
    <property type="evidence" value="ECO:0007669"/>
    <property type="project" value="UniProtKB-KW"/>
</dbReference>
<organism evidence="24">
    <name type="scientific">Bursaphelenchus xylophilus</name>
    <name type="common">Pinewood nematode worm</name>
    <name type="synonym">Aphelenchoides xylophilus</name>
    <dbReference type="NCBI Taxonomy" id="6326"/>
    <lineage>
        <taxon>Eukaryota</taxon>
        <taxon>Metazoa</taxon>
        <taxon>Ecdysozoa</taxon>
        <taxon>Nematoda</taxon>
        <taxon>Chromadorea</taxon>
        <taxon>Rhabditida</taxon>
        <taxon>Tylenchina</taxon>
        <taxon>Tylenchomorpha</taxon>
        <taxon>Aphelenchoidea</taxon>
        <taxon>Aphelenchoididae</taxon>
        <taxon>Bursaphelenchus</taxon>
    </lineage>
</organism>
<dbReference type="InterPro" id="IPR011009">
    <property type="entry name" value="Kinase-like_dom_sf"/>
</dbReference>
<evidence type="ECO:0000256" key="22">
    <source>
        <dbReference type="SAM" id="SignalP"/>
    </source>
</evidence>
<keyword evidence="14" id="KW-0460">Magnesium</keyword>
<dbReference type="SMART" id="SM00220">
    <property type="entry name" value="S_TKc"/>
    <property type="match status" value="1"/>
</dbReference>
<evidence type="ECO:0000256" key="18">
    <source>
        <dbReference type="PIRSR" id="PIRSR037393-1"/>
    </source>
</evidence>
<evidence type="ECO:0000256" key="2">
    <source>
        <dbReference type="ARBA" id="ARBA00001946"/>
    </source>
</evidence>
<keyword evidence="10 22" id="KW-0732">Signal</keyword>
<evidence type="ECO:0000256" key="13">
    <source>
        <dbReference type="ARBA" id="ARBA00022840"/>
    </source>
</evidence>
<dbReference type="GO" id="GO:0043235">
    <property type="term" value="C:receptor complex"/>
    <property type="evidence" value="ECO:0007669"/>
    <property type="project" value="InterPro"/>
</dbReference>
<evidence type="ECO:0000313" key="24">
    <source>
        <dbReference type="EMBL" id="AFY98832.1"/>
    </source>
</evidence>
<dbReference type="EC" id="2.7.11.30" evidence="5"/>
<evidence type="ECO:0000256" key="1">
    <source>
        <dbReference type="ARBA" id="ARBA00001936"/>
    </source>
</evidence>
<evidence type="ECO:0000256" key="7">
    <source>
        <dbReference type="ARBA" id="ARBA00022679"/>
    </source>
</evidence>
<feature type="signal peptide" evidence="22">
    <location>
        <begin position="1"/>
        <end position="21"/>
    </location>
</feature>
<name>K9UTR2_BURXY</name>
<feature type="domain" description="Protein kinase" evidence="23">
    <location>
        <begin position="254"/>
        <end position="544"/>
    </location>
</feature>
<dbReference type="InterPro" id="IPR045860">
    <property type="entry name" value="Snake_toxin-like_sf"/>
</dbReference>
<dbReference type="Gene3D" id="2.10.60.10">
    <property type="entry name" value="CD59"/>
    <property type="match status" value="1"/>
</dbReference>
<dbReference type="InterPro" id="IPR008271">
    <property type="entry name" value="Ser/Thr_kinase_AS"/>
</dbReference>
<keyword evidence="9" id="KW-0479">Metal-binding</keyword>
<evidence type="ECO:0000256" key="10">
    <source>
        <dbReference type="ARBA" id="ARBA00022729"/>
    </source>
</evidence>
<evidence type="ECO:0000256" key="11">
    <source>
        <dbReference type="ARBA" id="ARBA00022741"/>
    </source>
</evidence>
<keyword evidence="7" id="KW-0808">Transferase</keyword>
<dbReference type="Gene3D" id="3.30.200.20">
    <property type="entry name" value="Phosphorylase Kinase, domain 1"/>
    <property type="match status" value="1"/>
</dbReference>
<keyword evidence="12" id="KW-0418">Kinase</keyword>
<dbReference type="PROSITE" id="PS50011">
    <property type="entry name" value="PROTEIN_KINASE_DOM"/>
    <property type="match status" value="1"/>
</dbReference>
<keyword evidence="15 21" id="KW-1133">Transmembrane helix</keyword>
<sequence>MIFPSLISISLLLLLLPDAFGAKLNLNPKQLNQVHSILLHSIQQHEQHLLEPLVENEIFCKCNVEECDTELVHIAGPTARGMCRARGGVCRQSVVYKDDGRAKATLDCQPPEALIPPYKPFICENMNGASTRDFVLCCNETSFCNDYDVPVPKMPPQVSTKSWPWLIVVFVVACIFSFAGLVVGIFWFRSPHSKECMQSFLTCFPAAQNSMAYYAANSGLNKLLDDIEAQTRHQDTDPDCENQVLVRRTIARQIKLVEALARGRYGDVWLGDWKGEKVAVKIFEARDEHSWHRETEIYSTNMLRHNNLLRWIASDNKDTGTATQLWLITEYMRNGSLYDFLEKNSVSLDEAVQFVRSLAHGLSYLHTEVPGITNKPAIAHRDIKSRNILVKNDMTLVIADLGLAVRNLPDGIDLPDTSRGGTVRYMAPEVLNGRIMKNSFKAYMNADMFSFSLVVWEITRRSRVIHNNDPHPYLVPYQEFVPREPTVDEMRDCVCRERNRPTILTEWQTNPISKELQRIMVETWTDQSNSRLTALYVRNNLDRLCEKENIKIMT</sequence>
<dbReference type="GO" id="GO:0071363">
    <property type="term" value="P:cellular response to growth factor stimulus"/>
    <property type="evidence" value="ECO:0007669"/>
    <property type="project" value="TreeGrafter"/>
</dbReference>
<evidence type="ECO:0000256" key="21">
    <source>
        <dbReference type="SAM" id="Phobius"/>
    </source>
</evidence>
<reference evidence="24" key="1">
    <citation type="submission" date="2012-09" db="EMBL/GenBank/DDBJ databases">
        <title>Chemical signals synchronize the life cycles of a plant-parasitic nematode and its vector beetle.</title>
        <authorList>
            <person name="Zhao L.L."/>
            <person name="Zhang S."/>
            <person name="Butcher R."/>
            <person name="Wei W."/>
            <person name="Hao H.J."/>
            <person name="Zhang B."/>
            <person name="Sun J.H."/>
        </authorList>
    </citation>
    <scope>NUCLEOTIDE SEQUENCE</scope>
    <source>
        <strain evidence="24">ZJZS</strain>
    </source>
</reference>
<protein>
    <recommendedName>
        <fullName evidence="5">receptor protein serine/threonine kinase</fullName>
        <ecNumber evidence="5">2.7.11.30</ecNumber>
    </recommendedName>
</protein>
<dbReference type="InterPro" id="IPR001245">
    <property type="entry name" value="Ser-Thr/Tyr_kinase_cat_dom"/>
</dbReference>
<feature type="disulfide bond" evidence="20">
    <location>
        <begin position="83"/>
        <end position="108"/>
    </location>
</feature>
<dbReference type="SUPFAM" id="SSF56112">
    <property type="entry name" value="Protein kinase-like (PK-like)"/>
    <property type="match status" value="1"/>
</dbReference>
<evidence type="ECO:0000256" key="14">
    <source>
        <dbReference type="ARBA" id="ARBA00022842"/>
    </source>
</evidence>
<dbReference type="PROSITE" id="PS00108">
    <property type="entry name" value="PROTEIN_KINASE_ST"/>
    <property type="match status" value="1"/>
</dbReference>
<evidence type="ECO:0000256" key="9">
    <source>
        <dbReference type="ARBA" id="ARBA00022723"/>
    </source>
</evidence>
<comment type="cofactor">
    <cofactor evidence="2">
        <name>Mg(2+)</name>
        <dbReference type="ChEBI" id="CHEBI:18420"/>
    </cofactor>
</comment>
<keyword evidence="11 19" id="KW-0547">Nucleotide-binding</keyword>
<feature type="binding site" evidence="19">
    <location>
        <position position="281"/>
    </location>
    <ligand>
        <name>ATP</name>
        <dbReference type="ChEBI" id="CHEBI:30616"/>
    </ligand>
</feature>
<dbReference type="Pfam" id="PF07714">
    <property type="entry name" value="PK_Tyr_Ser-Thr"/>
    <property type="match status" value="1"/>
</dbReference>
<dbReference type="Gene3D" id="1.10.510.10">
    <property type="entry name" value="Transferase(Phosphotransferase) domain 1"/>
    <property type="match status" value="1"/>
</dbReference>
<evidence type="ECO:0000256" key="12">
    <source>
        <dbReference type="ARBA" id="ARBA00022777"/>
    </source>
</evidence>